<keyword evidence="1" id="KW-0732">Signal</keyword>
<protein>
    <recommendedName>
        <fullName evidence="4">MORN repeat variant</fullName>
    </recommendedName>
</protein>
<evidence type="ECO:0000256" key="1">
    <source>
        <dbReference type="SAM" id="SignalP"/>
    </source>
</evidence>
<evidence type="ECO:0000313" key="3">
    <source>
        <dbReference type="Proteomes" id="UP001302349"/>
    </source>
</evidence>
<proteinExistence type="predicted"/>
<keyword evidence="3" id="KW-1185">Reference proteome</keyword>
<feature type="chain" id="PRO_5046802334" description="MORN repeat variant" evidence="1">
    <location>
        <begin position="24"/>
        <end position="279"/>
    </location>
</feature>
<gene>
    <name evidence="2" type="ORF">RT717_26485</name>
</gene>
<organism evidence="2 3">
    <name type="scientific">Imperialibacter roseus</name>
    <dbReference type="NCBI Taxonomy" id="1324217"/>
    <lineage>
        <taxon>Bacteria</taxon>
        <taxon>Pseudomonadati</taxon>
        <taxon>Bacteroidota</taxon>
        <taxon>Cytophagia</taxon>
        <taxon>Cytophagales</taxon>
        <taxon>Flammeovirgaceae</taxon>
        <taxon>Imperialibacter</taxon>
    </lineage>
</organism>
<dbReference type="SUPFAM" id="SSF82185">
    <property type="entry name" value="Histone H3 K4-specific methyltransferase SET7/9 N-terminal domain"/>
    <property type="match status" value="1"/>
</dbReference>
<dbReference type="Proteomes" id="UP001302349">
    <property type="component" value="Chromosome"/>
</dbReference>
<dbReference type="EMBL" id="CP136051">
    <property type="protein sequence ID" value="WOK06626.1"/>
    <property type="molecule type" value="Genomic_DNA"/>
</dbReference>
<accession>A0ABZ0IPY1</accession>
<feature type="signal peptide" evidence="1">
    <location>
        <begin position="1"/>
        <end position="23"/>
    </location>
</feature>
<dbReference type="RefSeq" id="WP_317489336.1">
    <property type="nucleotide sequence ID" value="NZ_CP136051.1"/>
</dbReference>
<name>A0ABZ0IPY1_9BACT</name>
<evidence type="ECO:0000313" key="2">
    <source>
        <dbReference type="EMBL" id="WOK06626.1"/>
    </source>
</evidence>
<evidence type="ECO:0008006" key="4">
    <source>
        <dbReference type="Google" id="ProtNLM"/>
    </source>
</evidence>
<sequence>MAIKYQIASIFIFLLLASGPLWAQEEEFSFEPKYDSPLTIDLDALDEENEKIDVKKKKPKRNVYYGVKTKKGFTRTGFGENTVLELFSYLKVYQEPDEYVRDIYWYNFKRKKIVASRNIDKEYAGILHGPYRKVLGDQVLEEGFFYKGTKHGRWVELNKSDILLNKEKYYKGWPRESKIAYWDVERTKMKEVIPIEYGEKEGYYYAFHANGQIAVMGEYKFDHKVGVWREYYPIRNRRKREVEYSKDPFDESFNPVILREWNDKGELIYDRERLMVQLK</sequence>
<dbReference type="Gene3D" id="2.20.110.10">
    <property type="entry name" value="Histone H3 K4-specific methyltransferase SET7/9 N-terminal domain"/>
    <property type="match status" value="1"/>
</dbReference>
<reference evidence="2 3" key="1">
    <citation type="journal article" date="2023" name="Microbiol. Resour. Announc.">
        <title>Complete Genome Sequence of Imperialibacter roseus strain P4T.</title>
        <authorList>
            <person name="Tizabi D.R."/>
            <person name="Bachvaroff T."/>
            <person name="Hill R.T."/>
        </authorList>
    </citation>
    <scope>NUCLEOTIDE SEQUENCE [LARGE SCALE GENOMIC DNA]</scope>
    <source>
        <strain evidence="2 3">P4T</strain>
    </source>
</reference>